<dbReference type="InterPro" id="IPR050559">
    <property type="entry name" value="P-Pant_transferase_sf"/>
</dbReference>
<dbReference type="PANTHER" id="PTHR12215">
    <property type="entry name" value="PHOSPHOPANTETHEINE TRANSFERASE"/>
    <property type="match status" value="1"/>
</dbReference>
<evidence type="ECO:0000259" key="3">
    <source>
        <dbReference type="Pfam" id="PF22624"/>
    </source>
</evidence>
<dbReference type="Pfam" id="PF22624">
    <property type="entry name" value="AASDHPPT_N"/>
    <property type="match status" value="1"/>
</dbReference>
<dbReference type="GO" id="GO:0005829">
    <property type="term" value="C:cytosol"/>
    <property type="evidence" value="ECO:0007669"/>
    <property type="project" value="TreeGrafter"/>
</dbReference>
<accession>A0A177AGJ8</accession>
<proteinExistence type="predicted"/>
<evidence type="ECO:0000256" key="1">
    <source>
        <dbReference type="ARBA" id="ARBA00013172"/>
    </source>
</evidence>
<dbReference type="GO" id="GO:0000287">
    <property type="term" value="F:magnesium ion binding"/>
    <property type="evidence" value="ECO:0007669"/>
    <property type="project" value="InterPro"/>
</dbReference>
<dbReference type="OrthoDB" id="26719at2759"/>
<dbReference type="GO" id="GO:0019878">
    <property type="term" value="P:lysine biosynthetic process via aminoadipic acid"/>
    <property type="evidence" value="ECO:0007669"/>
    <property type="project" value="TreeGrafter"/>
</dbReference>
<dbReference type="GeneID" id="36285533"/>
<feature type="domain" description="4'-phosphopantetheinyl transferase N-terminal" evidence="3">
    <location>
        <begin position="40"/>
        <end position="125"/>
    </location>
</feature>
<protein>
    <recommendedName>
        <fullName evidence="1">holo-[acyl-carrier-protein] synthase</fullName>
        <ecNumber evidence="1">2.7.8.7</ecNumber>
    </recommendedName>
</protein>
<dbReference type="EC" id="2.7.8.7" evidence="1"/>
<dbReference type="AlphaFoldDB" id="A0A177AGJ8"/>
<name>A0A177AGJ8_9PEZI</name>
<dbReference type="eggNOG" id="KOG0945">
    <property type="taxonomic scope" value="Eukaryota"/>
</dbReference>
<dbReference type="GO" id="GO:0008897">
    <property type="term" value="F:holo-[acyl-carrier-protein] synthase activity"/>
    <property type="evidence" value="ECO:0007669"/>
    <property type="project" value="UniProtKB-EC"/>
</dbReference>
<keyword evidence="2" id="KW-0808">Transferase</keyword>
<organism evidence="4">
    <name type="scientific">Pseudogymnoascus destructans</name>
    <dbReference type="NCBI Taxonomy" id="655981"/>
    <lineage>
        <taxon>Eukaryota</taxon>
        <taxon>Fungi</taxon>
        <taxon>Dikarya</taxon>
        <taxon>Ascomycota</taxon>
        <taxon>Pezizomycotina</taxon>
        <taxon>Leotiomycetes</taxon>
        <taxon>Thelebolales</taxon>
        <taxon>Thelebolaceae</taxon>
        <taxon>Pseudogymnoascus</taxon>
    </lineage>
</organism>
<dbReference type="SUPFAM" id="SSF56214">
    <property type="entry name" value="4'-phosphopantetheinyl transferase"/>
    <property type="match status" value="2"/>
</dbReference>
<dbReference type="Proteomes" id="UP000077154">
    <property type="component" value="Unassembled WGS sequence"/>
</dbReference>
<dbReference type="EMBL" id="KV441390">
    <property type="protein sequence ID" value="OAF61236.1"/>
    <property type="molecule type" value="Genomic_DNA"/>
</dbReference>
<dbReference type="InterPro" id="IPR055066">
    <property type="entry name" value="AASDHPPT_N"/>
</dbReference>
<dbReference type="VEuPathDB" id="FungiDB:GMDG_08499"/>
<dbReference type="Gene3D" id="3.90.470.20">
    <property type="entry name" value="4'-phosphopantetheinyl transferase domain"/>
    <property type="match status" value="1"/>
</dbReference>
<sequence>MASSEIKFLRWIVDTRKLWVVPGTLGAKEQMQAFERVAADALAILPPQEKQRVLKYWFVRDAKMSLASHLLKHLVIHELGSVPWALSTVSRDENGKPCFYPSNGVGMALEFNVSHQAGLVPLIACASPEVEVGIDVVCVNERSDNATIHKDGLFAWIDMHSDVFSPHEVHYMKYNTENLSLPLQIHVGEEALDAIANCERRDEPVSWTTSSGALQKLDAGIIIDAKLRRFFAFWCLREAYIKMTGEALLAPWLRDLEFRTFKVPAANKEALFDDSDLLLGETMTDFEIYFKGEHLENVTMELQALGRNYMVGTAVRNKDRGVTLRKVPGFTNLALEDIVARTGTFN</sequence>
<dbReference type="PANTHER" id="PTHR12215:SF10">
    <property type="entry name" value="L-AMINOADIPATE-SEMIALDEHYDE DEHYDROGENASE-PHOSPHOPANTETHEINYL TRANSFERASE"/>
    <property type="match status" value="1"/>
</dbReference>
<evidence type="ECO:0000313" key="4">
    <source>
        <dbReference type="EMBL" id="OAF61236.1"/>
    </source>
</evidence>
<evidence type="ECO:0000256" key="2">
    <source>
        <dbReference type="ARBA" id="ARBA00022679"/>
    </source>
</evidence>
<dbReference type="InterPro" id="IPR037143">
    <property type="entry name" value="4-PPantetheinyl_Trfase_dom_sf"/>
</dbReference>
<dbReference type="RefSeq" id="XP_024326513.1">
    <property type="nucleotide sequence ID" value="XM_024466113.1"/>
</dbReference>
<gene>
    <name evidence="4" type="ORF">VC83_02451</name>
</gene>
<reference evidence="4" key="1">
    <citation type="submission" date="2016-03" db="EMBL/GenBank/DDBJ databases">
        <title>Updated assembly of Pseudogymnoascus destructans, the fungus causing white-nose syndrome of bats.</title>
        <authorList>
            <person name="Palmer J.M."/>
            <person name="Drees K.P."/>
            <person name="Foster J.T."/>
            <person name="Lindner D.L."/>
        </authorList>
    </citation>
    <scope>NUCLEOTIDE SEQUENCE [LARGE SCALE GENOMIC DNA]</scope>
    <source>
        <strain evidence="4">20631-21</strain>
    </source>
</reference>